<dbReference type="InterPro" id="IPR023393">
    <property type="entry name" value="START-like_dom_sf"/>
</dbReference>
<evidence type="ECO:0000313" key="2">
    <source>
        <dbReference type="Proteomes" id="UP001489004"/>
    </source>
</evidence>
<keyword evidence="2" id="KW-1185">Reference proteome</keyword>
<dbReference type="EMBL" id="JALJOR010000005">
    <property type="protein sequence ID" value="KAK9816698.1"/>
    <property type="molecule type" value="Genomic_DNA"/>
</dbReference>
<organism evidence="1 2">
    <name type="scientific">[Myrmecia] bisecta</name>
    <dbReference type="NCBI Taxonomy" id="41462"/>
    <lineage>
        <taxon>Eukaryota</taxon>
        <taxon>Viridiplantae</taxon>
        <taxon>Chlorophyta</taxon>
        <taxon>core chlorophytes</taxon>
        <taxon>Trebouxiophyceae</taxon>
        <taxon>Trebouxiales</taxon>
        <taxon>Trebouxiaceae</taxon>
        <taxon>Myrmecia</taxon>
    </lineage>
</organism>
<reference evidence="1 2" key="1">
    <citation type="journal article" date="2024" name="Nat. Commun.">
        <title>Phylogenomics reveals the evolutionary origins of lichenization in chlorophyte algae.</title>
        <authorList>
            <person name="Puginier C."/>
            <person name="Libourel C."/>
            <person name="Otte J."/>
            <person name="Skaloud P."/>
            <person name="Haon M."/>
            <person name="Grisel S."/>
            <person name="Petersen M."/>
            <person name="Berrin J.G."/>
            <person name="Delaux P.M."/>
            <person name="Dal Grande F."/>
            <person name="Keller J."/>
        </authorList>
    </citation>
    <scope>NUCLEOTIDE SEQUENCE [LARGE SCALE GENOMIC DNA]</scope>
    <source>
        <strain evidence="1 2">SAG 2043</strain>
    </source>
</reference>
<gene>
    <name evidence="1" type="ORF">WJX72_003838</name>
</gene>
<name>A0AAW1Q7L3_9CHLO</name>
<proteinExistence type="predicted"/>
<protein>
    <submittedName>
        <fullName evidence="1">Uncharacterized protein</fullName>
    </submittedName>
</protein>
<dbReference type="Pfam" id="PF10604">
    <property type="entry name" value="Polyketide_cyc2"/>
    <property type="match status" value="1"/>
</dbReference>
<dbReference type="Proteomes" id="UP001489004">
    <property type="component" value="Unassembled WGS sequence"/>
</dbReference>
<dbReference type="InterPro" id="IPR019587">
    <property type="entry name" value="Polyketide_cyclase/dehydratase"/>
</dbReference>
<accession>A0AAW1Q7L3</accession>
<dbReference type="SUPFAM" id="SSF55961">
    <property type="entry name" value="Bet v1-like"/>
    <property type="match status" value="1"/>
</dbReference>
<evidence type="ECO:0000313" key="1">
    <source>
        <dbReference type="EMBL" id="KAK9816698.1"/>
    </source>
</evidence>
<comment type="caution">
    <text evidence="1">The sequence shown here is derived from an EMBL/GenBank/DDBJ whole genome shotgun (WGS) entry which is preliminary data.</text>
</comment>
<sequence length="160" mass="18368">MYVQAVTGHNTFRVKGDVRRIFDYSADFSHIHEWDPGTVDSHSLEKDSKPGLDVGSKKKLTTVMLGLKTPCVYQILEVDKPKQIKYFSTSRYHQSWDTVTFRQVEPDEVEVDYHTKMELKNWFKVCEPFSAPILLHIAKEAADGLEAKLKELKGEVAPVR</sequence>
<dbReference type="AlphaFoldDB" id="A0AAW1Q7L3"/>
<dbReference type="Gene3D" id="3.30.530.20">
    <property type="match status" value="1"/>
</dbReference>